<protein>
    <submittedName>
        <fullName evidence="1">Uncharacterized protein</fullName>
    </submittedName>
</protein>
<dbReference type="HOGENOM" id="CLU_2942917_0_0_1"/>
<accession>U9UGE2</accession>
<evidence type="ECO:0000313" key="1">
    <source>
        <dbReference type="EMBL" id="ESA14676.1"/>
    </source>
</evidence>
<dbReference type="EMBL" id="KI282682">
    <property type="protein sequence ID" value="ESA14676.1"/>
    <property type="molecule type" value="Genomic_DNA"/>
</dbReference>
<reference evidence="1" key="1">
    <citation type="submission" date="2013-07" db="EMBL/GenBank/DDBJ databases">
        <title>The genome of an arbuscular mycorrhizal fungus provides insights into the evolution of the oldest plant symbiosis.</title>
        <authorList>
            <consortium name="DOE Joint Genome Institute"/>
            <person name="Tisserant E."/>
            <person name="Malbreil M."/>
            <person name="Kuo A."/>
            <person name="Kohler A."/>
            <person name="Symeonidi A."/>
            <person name="Balestrini R."/>
            <person name="Charron P."/>
            <person name="Duensing N."/>
            <person name="Frei-dit-Frey N."/>
            <person name="Gianinazzi-Pearson V."/>
            <person name="Gilbert B."/>
            <person name="Handa Y."/>
            <person name="Hijri M."/>
            <person name="Kaul R."/>
            <person name="Kawaguchi M."/>
            <person name="Krajinski F."/>
            <person name="Lammers P."/>
            <person name="Lapierre D."/>
            <person name="Masclaux F.G."/>
            <person name="Murat C."/>
            <person name="Morin E."/>
            <person name="Ndikumana S."/>
            <person name="Pagni M."/>
            <person name="Petitpierre D."/>
            <person name="Requena N."/>
            <person name="Rosikiewicz P."/>
            <person name="Riley R."/>
            <person name="Saito K."/>
            <person name="San Clemente H."/>
            <person name="Shapiro H."/>
            <person name="van Tuinen D."/>
            <person name="Becard G."/>
            <person name="Bonfante P."/>
            <person name="Paszkowski U."/>
            <person name="Shachar-Hill Y."/>
            <person name="Young J.P."/>
            <person name="Sanders I.R."/>
            <person name="Henrissat B."/>
            <person name="Rensing S.A."/>
            <person name="Grigoriev I.V."/>
            <person name="Corradi N."/>
            <person name="Roux C."/>
            <person name="Martin F."/>
        </authorList>
    </citation>
    <scope>NUCLEOTIDE SEQUENCE</scope>
    <source>
        <strain evidence="1">DAOM 197198</strain>
    </source>
</reference>
<sequence length="60" mass="6824">MGQVVDSNEAMRCKYISTILHLAVTLQNQATMHCQSNVGIIIFSLQGYQWDISNFSKFQN</sequence>
<proteinExistence type="predicted"/>
<dbReference type="AlphaFoldDB" id="U9UGE2"/>
<name>U9UGE2_RHIID</name>
<gene>
    <name evidence="1" type="ORF">GLOINDRAFT_24696</name>
</gene>
<organism evidence="1">
    <name type="scientific">Rhizophagus irregularis (strain DAOM 181602 / DAOM 197198 / MUCL 43194)</name>
    <name type="common">Arbuscular mycorrhizal fungus</name>
    <name type="synonym">Glomus intraradices</name>
    <dbReference type="NCBI Taxonomy" id="747089"/>
    <lineage>
        <taxon>Eukaryota</taxon>
        <taxon>Fungi</taxon>
        <taxon>Fungi incertae sedis</taxon>
        <taxon>Mucoromycota</taxon>
        <taxon>Glomeromycotina</taxon>
        <taxon>Glomeromycetes</taxon>
        <taxon>Glomerales</taxon>
        <taxon>Glomeraceae</taxon>
        <taxon>Rhizophagus</taxon>
    </lineage>
</organism>